<keyword evidence="1" id="KW-0812">Transmembrane</keyword>
<dbReference type="AlphaFoldDB" id="A0AAN8YE72"/>
<feature type="transmembrane region" description="Helical" evidence="1">
    <location>
        <begin position="20"/>
        <end position="41"/>
    </location>
</feature>
<protein>
    <submittedName>
        <fullName evidence="2">Uncharacterized protein</fullName>
    </submittedName>
</protein>
<proteinExistence type="predicted"/>
<dbReference type="EMBL" id="JBANQN010000005">
    <property type="protein sequence ID" value="KAK6789700.1"/>
    <property type="molecule type" value="Genomic_DNA"/>
</dbReference>
<feature type="transmembrane region" description="Helical" evidence="1">
    <location>
        <begin position="53"/>
        <end position="72"/>
    </location>
</feature>
<keyword evidence="1" id="KW-0472">Membrane</keyword>
<sequence length="136" mass="15653">MKDETQLLKVEANAREKQISSSTIFLLSSRWIVTCHILTIVKNKHMLEYAFDKLLFLLDGCSLIGAGFHYLFSSLQLLCLVFQFQGCSWRSTTYKNNNVTDKFKHALQCAKIYNYDLPQDIENLSTLLFVVFCVGI</sequence>
<evidence type="ECO:0000256" key="1">
    <source>
        <dbReference type="SAM" id="Phobius"/>
    </source>
</evidence>
<name>A0AAN8YE72_SOLBU</name>
<evidence type="ECO:0000313" key="3">
    <source>
        <dbReference type="Proteomes" id="UP001371456"/>
    </source>
</evidence>
<organism evidence="2 3">
    <name type="scientific">Solanum bulbocastanum</name>
    <name type="common">Wild potato</name>
    <dbReference type="NCBI Taxonomy" id="147425"/>
    <lineage>
        <taxon>Eukaryota</taxon>
        <taxon>Viridiplantae</taxon>
        <taxon>Streptophyta</taxon>
        <taxon>Embryophyta</taxon>
        <taxon>Tracheophyta</taxon>
        <taxon>Spermatophyta</taxon>
        <taxon>Magnoliopsida</taxon>
        <taxon>eudicotyledons</taxon>
        <taxon>Gunneridae</taxon>
        <taxon>Pentapetalae</taxon>
        <taxon>asterids</taxon>
        <taxon>lamiids</taxon>
        <taxon>Solanales</taxon>
        <taxon>Solanaceae</taxon>
        <taxon>Solanoideae</taxon>
        <taxon>Solaneae</taxon>
        <taxon>Solanum</taxon>
    </lineage>
</organism>
<keyword evidence="3" id="KW-1185">Reference proteome</keyword>
<accession>A0AAN8YE72</accession>
<comment type="caution">
    <text evidence="2">The sequence shown here is derived from an EMBL/GenBank/DDBJ whole genome shotgun (WGS) entry which is preliminary data.</text>
</comment>
<evidence type="ECO:0000313" key="2">
    <source>
        <dbReference type="EMBL" id="KAK6789700.1"/>
    </source>
</evidence>
<reference evidence="2 3" key="1">
    <citation type="submission" date="2024-02" db="EMBL/GenBank/DDBJ databases">
        <title>de novo genome assembly of Solanum bulbocastanum strain 11H21.</title>
        <authorList>
            <person name="Hosaka A.J."/>
        </authorList>
    </citation>
    <scope>NUCLEOTIDE SEQUENCE [LARGE SCALE GENOMIC DNA]</scope>
    <source>
        <tissue evidence="2">Young leaves</tissue>
    </source>
</reference>
<gene>
    <name evidence="2" type="ORF">RDI58_013500</name>
</gene>
<keyword evidence="1" id="KW-1133">Transmembrane helix</keyword>
<dbReference type="Proteomes" id="UP001371456">
    <property type="component" value="Unassembled WGS sequence"/>
</dbReference>